<keyword evidence="3" id="KW-1185">Reference proteome</keyword>
<dbReference type="EMBL" id="BGZK01001020">
    <property type="protein sequence ID" value="GBP68674.1"/>
    <property type="molecule type" value="Genomic_DNA"/>
</dbReference>
<evidence type="ECO:0000313" key="3">
    <source>
        <dbReference type="Proteomes" id="UP000299102"/>
    </source>
</evidence>
<gene>
    <name evidence="2" type="ORF">EVAR_42464_1</name>
</gene>
<dbReference type="AlphaFoldDB" id="A0A4C1Y129"/>
<feature type="non-terminal residue" evidence="2">
    <location>
        <position position="1"/>
    </location>
</feature>
<protein>
    <submittedName>
        <fullName evidence="2">Uncharacterized protein</fullName>
    </submittedName>
</protein>
<proteinExistence type="predicted"/>
<sequence length="81" mass="8615">FKVSSERNCVNTLDPMIELSSRGHGRIQGGGKGHASRAGTWIHSGIPDPNAGSSLDRIDHYSAAPPFDGVLKYHSLGLTSQ</sequence>
<dbReference type="Proteomes" id="UP000299102">
    <property type="component" value="Unassembled WGS sequence"/>
</dbReference>
<evidence type="ECO:0000256" key="1">
    <source>
        <dbReference type="SAM" id="MobiDB-lite"/>
    </source>
</evidence>
<reference evidence="2 3" key="1">
    <citation type="journal article" date="2019" name="Commun. Biol.">
        <title>The bagworm genome reveals a unique fibroin gene that provides high tensile strength.</title>
        <authorList>
            <person name="Kono N."/>
            <person name="Nakamura H."/>
            <person name="Ohtoshi R."/>
            <person name="Tomita M."/>
            <person name="Numata K."/>
            <person name="Arakawa K."/>
        </authorList>
    </citation>
    <scope>NUCLEOTIDE SEQUENCE [LARGE SCALE GENOMIC DNA]</scope>
</reference>
<evidence type="ECO:0000313" key="2">
    <source>
        <dbReference type="EMBL" id="GBP68674.1"/>
    </source>
</evidence>
<name>A0A4C1Y129_EUMVA</name>
<accession>A0A4C1Y129</accession>
<organism evidence="2 3">
    <name type="scientific">Eumeta variegata</name>
    <name type="common">Bagworm moth</name>
    <name type="synonym">Eumeta japonica</name>
    <dbReference type="NCBI Taxonomy" id="151549"/>
    <lineage>
        <taxon>Eukaryota</taxon>
        <taxon>Metazoa</taxon>
        <taxon>Ecdysozoa</taxon>
        <taxon>Arthropoda</taxon>
        <taxon>Hexapoda</taxon>
        <taxon>Insecta</taxon>
        <taxon>Pterygota</taxon>
        <taxon>Neoptera</taxon>
        <taxon>Endopterygota</taxon>
        <taxon>Lepidoptera</taxon>
        <taxon>Glossata</taxon>
        <taxon>Ditrysia</taxon>
        <taxon>Tineoidea</taxon>
        <taxon>Psychidae</taxon>
        <taxon>Oiketicinae</taxon>
        <taxon>Eumeta</taxon>
    </lineage>
</organism>
<comment type="caution">
    <text evidence="2">The sequence shown here is derived from an EMBL/GenBank/DDBJ whole genome shotgun (WGS) entry which is preliminary data.</text>
</comment>
<feature type="region of interest" description="Disordered" evidence="1">
    <location>
        <begin position="21"/>
        <end position="45"/>
    </location>
</feature>